<evidence type="ECO:0000313" key="3">
    <source>
        <dbReference type="Proteomes" id="UP000059680"/>
    </source>
</evidence>
<organism evidence="2 3">
    <name type="scientific">Oryza sativa subsp. japonica</name>
    <name type="common">Rice</name>
    <dbReference type="NCBI Taxonomy" id="39947"/>
    <lineage>
        <taxon>Eukaryota</taxon>
        <taxon>Viridiplantae</taxon>
        <taxon>Streptophyta</taxon>
        <taxon>Embryophyta</taxon>
        <taxon>Tracheophyta</taxon>
        <taxon>Spermatophyta</taxon>
        <taxon>Magnoliopsida</taxon>
        <taxon>Liliopsida</taxon>
        <taxon>Poales</taxon>
        <taxon>Poaceae</taxon>
        <taxon>BOP clade</taxon>
        <taxon>Oryzoideae</taxon>
        <taxon>Oryzeae</taxon>
        <taxon>Oryzinae</taxon>
        <taxon>Oryza</taxon>
        <taxon>Oryza sativa</taxon>
    </lineage>
</organism>
<dbReference type="InParanoid" id="A0A0P0VJR0"/>
<gene>
    <name evidence="2" type="ordered locus">Os02g0524050</name>
    <name evidence="2" type="ORF">OSNPB_020524050</name>
</gene>
<feature type="region of interest" description="Disordered" evidence="1">
    <location>
        <begin position="73"/>
        <end position="108"/>
    </location>
</feature>
<protein>
    <submittedName>
        <fullName evidence="2">Os02g0524050 protein</fullName>
    </submittedName>
</protein>
<reference evidence="3" key="1">
    <citation type="journal article" date="2005" name="Nature">
        <title>The map-based sequence of the rice genome.</title>
        <authorList>
            <consortium name="International rice genome sequencing project (IRGSP)"/>
            <person name="Matsumoto T."/>
            <person name="Wu J."/>
            <person name="Kanamori H."/>
            <person name="Katayose Y."/>
            <person name="Fujisawa M."/>
            <person name="Namiki N."/>
            <person name="Mizuno H."/>
            <person name="Yamamoto K."/>
            <person name="Antonio B.A."/>
            <person name="Baba T."/>
            <person name="Sakata K."/>
            <person name="Nagamura Y."/>
            <person name="Aoki H."/>
            <person name="Arikawa K."/>
            <person name="Arita K."/>
            <person name="Bito T."/>
            <person name="Chiden Y."/>
            <person name="Fujitsuka N."/>
            <person name="Fukunaka R."/>
            <person name="Hamada M."/>
            <person name="Harada C."/>
            <person name="Hayashi A."/>
            <person name="Hijishita S."/>
            <person name="Honda M."/>
            <person name="Hosokawa S."/>
            <person name="Ichikawa Y."/>
            <person name="Idonuma A."/>
            <person name="Iijima M."/>
            <person name="Ikeda M."/>
            <person name="Ikeno M."/>
            <person name="Ito K."/>
            <person name="Ito S."/>
            <person name="Ito T."/>
            <person name="Ito Y."/>
            <person name="Ito Y."/>
            <person name="Iwabuchi A."/>
            <person name="Kamiya K."/>
            <person name="Karasawa W."/>
            <person name="Kurita K."/>
            <person name="Katagiri S."/>
            <person name="Kikuta A."/>
            <person name="Kobayashi H."/>
            <person name="Kobayashi N."/>
            <person name="Machita K."/>
            <person name="Maehara T."/>
            <person name="Masukawa M."/>
            <person name="Mizubayashi T."/>
            <person name="Mukai Y."/>
            <person name="Nagasaki H."/>
            <person name="Nagata Y."/>
            <person name="Naito S."/>
            <person name="Nakashima M."/>
            <person name="Nakama Y."/>
            <person name="Nakamichi Y."/>
            <person name="Nakamura M."/>
            <person name="Meguro A."/>
            <person name="Negishi M."/>
            <person name="Ohta I."/>
            <person name="Ohta T."/>
            <person name="Okamoto M."/>
            <person name="Ono N."/>
            <person name="Saji S."/>
            <person name="Sakaguchi M."/>
            <person name="Sakai K."/>
            <person name="Shibata M."/>
            <person name="Shimokawa T."/>
            <person name="Song J."/>
            <person name="Takazaki Y."/>
            <person name="Terasawa K."/>
            <person name="Tsugane M."/>
            <person name="Tsuji K."/>
            <person name="Ueda S."/>
            <person name="Waki K."/>
            <person name="Yamagata H."/>
            <person name="Yamamoto M."/>
            <person name="Yamamoto S."/>
            <person name="Yamane H."/>
            <person name="Yoshiki S."/>
            <person name="Yoshihara R."/>
            <person name="Yukawa K."/>
            <person name="Zhong H."/>
            <person name="Yano M."/>
            <person name="Yuan Q."/>
            <person name="Ouyang S."/>
            <person name="Liu J."/>
            <person name="Jones K.M."/>
            <person name="Gansberger K."/>
            <person name="Moffat K."/>
            <person name="Hill J."/>
            <person name="Bera J."/>
            <person name="Fadrosh D."/>
            <person name="Jin S."/>
            <person name="Johri S."/>
            <person name="Kim M."/>
            <person name="Overton L."/>
            <person name="Reardon M."/>
            <person name="Tsitrin T."/>
            <person name="Vuong H."/>
            <person name="Weaver B."/>
            <person name="Ciecko A."/>
            <person name="Tallon L."/>
            <person name="Jackson J."/>
            <person name="Pai G."/>
            <person name="Aken S.V."/>
            <person name="Utterback T."/>
            <person name="Reidmuller S."/>
            <person name="Feldblyum T."/>
            <person name="Hsiao J."/>
            <person name="Zismann V."/>
            <person name="Iobst S."/>
            <person name="de Vazeille A.R."/>
            <person name="Buell C.R."/>
            <person name="Ying K."/>
            <person name="Li Y."/>
            <person name="Lu T."/>
            <person name="Huang Y."/>
            <person name="Zhao Q."/>
            <person name="Feng Q."/>
            <person name="Zhang L."/>
            <person name="Zhu J."/>
            <person name="Weng Q."/>
            <person name="Mu J."/>
            <person name="Lu Y."/>
            <person name="Fan D."/>
            <person name="Liu Y."/>
            <person name="Guan J."/>
            <person name="Zhang Y."/>
            <person name="Yu S."/>
            <person name="Liu X."/>
            <person name="Zhang Y."/>
            <person name="Hong G."/>
            <person name="Han B."/>
            <person name="Choisne N."/>
            <person name="Demange N."/>
            <person name="Orjeda G."/>
            <person name="Samain S."/>
            <person name="Cattolico L."/>
            <person name="Pelletier E."/>
            <person name="Couloux A."/>
            <person name="Segurens B."/>
            <person name="Wincker P."/>
            <person name="D'Hont A."/>
            <person name="Scarpelli C."/>
            <person name="Weissenbach J."/>
            <person name="Salanoubat M."/>
            <person name="Quetier F."/>
            <person name="Yu Y."/>
            <person name="Kim H.R."/>
            <person name="Rambo T."/>
            <person name="Currie J."/>
            <person name="Collura K."/>
            <person name="Luo M."/>
            <person name="Yang T."/>
            <person name="Ammiraju J.S.S."/>
            <person name="Engler F."/>
            <person name="Soderlund C."/>
            <person name="Wing R.A."/>
            <person name="Palmer L.E."/>
            <person name="de la Bastide M."/>
            <person name="Spiegel L."/>
            <person name="Nascimento L."/>
            <person name="Zutavern T."/>
            <person name="O'Shaughnessy A."/>
            <person name="Dike S."/>
            <person name="Dedhia N."/>
            <person name="Preston R."/>
            <person name="Balija V."/>
            <person name="McCombie W.R."/>
            <person name="Chow T."/>
            <person name="Chen H."/>
            <person name="Chung M."/>
            <person name="Chen C."/>
            <person name="Shaw J."/>
            <person name="Wu H."/>
            <person name="Hsiao K."/>
            <person name="Chao Y."/>
            <person name="Chu M."/>
            <person name="Cheng C."/>
            <person name="Hour A."/>
            <person name="Lee P."/>
            <person name="Lin S."/>
            <person name="Lin Y."/>
            <person name="Liou J."/>
            <person name="Liu S."/>
            <person name="Hsing Y."/>
            <person name="Raghuvanshi S."/>
            <person name="Mohanty A."/>
            <person name="Bharti A.K."/>
            <person name="Gaur A."/>
            <person name="Gupta V."/>
            <person name="Kumar D."/>
            <person name="Ravi V."/>
            <person name="Vij S."/>
            <person name="Kapur A."/>
            <person name="Khurana P."/>
            <person name="Khurana P."/>
            <person name="Khurana J.P."/>
            <person name="Tyagi A.K."/>
            <person name="Gaikwad K."/>
            <person name="Singh A."/>
            <person name="Dalal V."/>
            <person name="Srivastava S."/>
            <person name="Dixit A."/>
            <person name="Pal A.K."/>
            <person name="Ghazi I.A."/>
            <person name="Yadav M."/>
            <person name="Pandit A."/>
            <person name="Bhargava A."/>
            <person name="Sureshbabu K."/>
            <person name="Batra K."/>
            <person name="Sharma T.R."/>
            <person name="Mohapatra T."/>
            <person name="Singh N.K."/>
            <person name="Messing J."/>
            <person name="Nelson A.B."/>
            <person name="Fuks G."/>
            <person name="Kavchok S."/>
            <person name="Keizer G."/>
            <person name="Linton E."/>
            <person name="Llaca V."/>
            <person name="Song R."/>
            <person name="Tanyolac B."/>
            <person name="Young S."/>
            <person name="Ho-Il K."/>
            <person name="Hahn J.H."/>
            <person name="Sangsakoo G."/>
            <person name="Vanavichit A."/>
            <person name="de Mattos Luiz.A.T."/>
            <person name="Zimmer P.D."/>
            <person name="Malone G."/>
            <person name="Dellagostin O."/>
            <person name="de Oliveira A.C."/>
            <person name="Bevan M."/>
            <person name="Bancroft I."/>
            <person name="Minx P."/>
            <person name="Cordum H."/>
            <person name="Wilson R."/>
            <person name="Cheng Z."/>
            <person name="Jin W."/>
            <person name="Jiang J."/>
            <person name="Leong S.A."/>
            <person name="Iwama H."/>
            <person name="Gojobori T."/>
            <person name="Itoh T."/>
            <person name="Niimura Y."/>
            <person name="Fujii Y."/>
            <person name="Habara T."/>
            <person name="Sakai H."/>
            <person name="Sato Y."/>
            <person name="Wilson G."/>
            <person name="Kumar K."/>
            <person name="McCouch S."/>
            <person name="Juretic N."/>
            <person name="Hoen D."/>
            <person name="Wright S."/>
            <person name="Bruskiewich R."/>
            <person name="Bureau T."/>
            <person name="Miyao A."/>
            <person name="Hirochika H."/>
            <person name="Nishikawa T."/>
            <person name="Kadowaki K."/>
            <person name="Sugiura M."/>
            <person name="Burr B."/>
            <person name="Sasaki T."/>
        </authorList>
    </citation>
    <scope>NUCLEOTIDE SEQUENCE [LARGE SCALE GENOMIC DNA]</scope>
    <source>
        <strain evidence="3">cv. Nipponbare</strain>
    </source>
</reference>
<name>A0A0P0VJR0_ORYSJ</name>
<evidence type="ECO:0000313" key="2">
    <source>
        <dbReference type="EMBL" id="BAS78972.1"/>
    </source>
</evidence>
<dbReference type="AlphaFoldDB" id="A0A0P0VJR0"/>
<feature type="region of interest" description="Disordered" evidence="1">
    <location>
        <begin position="15"/>
        <end position="34"/>
    </location>
</feature>
<dbReference type="PaxDb" id="39947-A0A0P0VJR0"/>
<reference evidence="2 3" key="2">
    <citation type="journal article" date="2013" name="Plant Cell Physiol.">
        <title>Rice Annotation Project Database (RAP-DB): an integrative and interactive database for rice genomics.</title>
        <authorList>
            <person name="Sakai H."/>
            <person name="Lee S.S."/>
            <person name="Tanaka T."/>
            <person name="Numa H."/>
            <person name="Kim J."/>
            <person name="Kawahara Y."/>
            <person name="Wakimoto H."/>
            <person name="Yang C.C."/>
            <person name="Iwamoto M."/>
            <person name="Abe T."/>
            <person name="Yamada Y."/>
            <person name="Muto A."/>
            <person name="Inokuchi H."/>
            <person name="Ikemura T."/>
            <person name="Matsumoto T."/>
            <person name="Sasaki T."/>
            <person name="Itoh T."/>
        </authorList>
    </citation>
    <scope>NUCLEOTIDE SEQUENCE [LARGE SCALE GENOMIC DNA]</scope>
    <source>
        <strain evidence="3">cv. Nipponbare</strain>
    </source>
</reference>
<evidence type="ECO:0000256" key="1">
    <source>
        <dbReference type="SAM" id="MobiDB-lite"/>
    </source>
</evidence>
<sequence length="108" mass="12131">MNAVTGNDWILYASRNRSDRHDQKLAGSQTAERKQTQLISRMQTTHPEWTNPAAAGPQVFDGQRRGCRAQQFRGGAMASGKMDTPQQRLHLPKSKDYCQGKNQSISKD</sequence>
<accession>A0A0P0VJR0</accession>
<dbReference type="EMBL" id="AP014958">
    <property type="protein sequence ID" value="BAS78972.1"/>
    <property type="molecule type" value="Genomic_DNA"/>
</dbReference>
<dbReference type="Proteomes" id="UP000059680">
    <property type="component" value="Chromosome 2"/>
</dbReference>
<keyword evidence="3" id="KW-1185">Reference proteome</keyword>
<proteinExistence type="predicted"/>
<reference evidence="2 3" key="3">
    <citation type="journal article" date="2013" name="Rice">
        <title>Improvement of the Oryza sativa Nipponbare reference genome using next generation sequence and optical map data.</title>
        <authorList>
            <person name="Kawahara Y."/>
            <person name="de la Bastide M."/>
            <person name="Hamilton J.P."/>
            <person name="Kanamori H."/>
            <person name="McCombie W.R."/>
            <person name="Ouyang S."/>
            <person name="Schwartz D.C."/>
            <person name="Tanaka T."/>
            <person name="Wu J."/>
            <person name="Zhou S."/>
            <person name="Childs K.L."/>
            <person name="Davidson R.M."/>
            <person name="Lin H."/>
            <person name="Quesada-Ocampo L."/>
            <person name="Vaillancourt B."/>
            <person name="Sakai H."/>
            <person name="Lee S.S."/>
            <person name="Kim J."/>
            <person name="Numa H."/>
            <person name="Itoh T."/>
            <person name="Buell C.R."/>
            <person name="Matsumoto T."/>
        </authorList>
    </citation>
    <scope>NUCLEOTIDE SEQUENCE [LARGE SCALE GENOMIC DNA]</scope>
    <source>
        <strain evidence="3">cv. Nipponbare</strain>
    </source>
</reference>